<evidence type="ECO:0000313" key="2">
    <source>
        <dbReference type="EMBL" id="KAK8476831.1"/>
    </source>
</evidence>
<name>A0ABR1ZA35_9ROSI</name>
<organism evidence="2 3">
    <name type="scientific">Hibiscus sabdariffa</name>
    <name type="common">roselle</name>
    <dbReference type="NCBI Taxonomy" id="183260"/>
    <lineage>
        <taxon>Eukaryota</taxon>
        <taxon>Viridiplantae</taxon>
        <taxon>Streptophyta</taxon>
        <taxon>Embryophyta</taxon>
        <taxon>Tracheophyta</taxon>
        <taxon>Spermatophyta</taxon>
        <taxon>Magnoliopsida</taxon>
        <taxon>eudicotyledons</taxon>
        <taxon>Gunneridae</taxon>
        <taxon>Pentapetalae</taxon>
        <taxon>rosids</taxon>
        <taxon>malvids</taxon>
        <taxon>Malvales</taxon>
        <taxon>Malvaceae</taxon>
        <taxon>Malvoideae</taxon>
        <taxon>Hibiscus</taxon>
    </lineage>
</organism>
<sequence length="67" mass="7771">MTASQEQRTRPVSKRTHQNTVPNSTDHQSLWKGRVWQYKSMQINAAIYTDRMVDGEAFEGKCMRVAL</sequence>
<gene>
    <name evidence="2" type="ORF">V6N11_024176</name>
</gene>
<comment type="caution">
    <text evidence="2">The sequence shown here is derived from an EMBL/GenBank/DDBJ whole genome shotgun (WGS) entry which is preliminary data.</text>
</comment>
<evidence type="ECO:0000256" key="1">
    <source>
        <dbReference type="SAM" id="MobiDB-lite"/>
    </source>
</evidence>
<dbReference type="Proteomes" id="UP001396334">
    <property type="component" value="Unassembled WGS sequence"/>
</dbReference>
<feature type="compositionally biased region" description="Polar residues" evidence="1">
    <location>
        <begin position="18"/>
        <end position="28"/>
    </location>
</feature>
<protein>
    <submittedName>
        <fullName evidence="2">Uncharacterized protein</fullName>
    </submittedName>
</protein>
<dbReference type="EMBL" id="JBBPBN010002054">
    <property type="protein sequence ID" value="KAK8476831.1"/>
    <property type="molecule type" value="Genomic_DNA"/>
</dbReference>
<reference evidence="2 3" key="1">
    <citation type="journal article" date="2024" name="G3 (Bethesda)">
        <title>Genome assembly of Hibiscus sabdariffa L. provides insights into metabolisms of medicinal natural products.</title>
        <authorList>
            <person name="Kim T."/>
        </authorList>
    </citation>
    <scope>NUCLEOTIDE SEQUENCE [LARGE SCALE GENOMIC DNA]</scope>
    <source>
        <strain evidence="2">TK-2024</strain>
        <tissue evidence="2">Old leaves</tissue>
    </source>
</reference>
<evidence type="ECO:0000313" key="3">
    <source>
        <dbReference type="Proteomes" id="UP001396334"/>
    </source>
</evidence>
<keyword evidence="3" id="KW-1185">Reference proteome</keyword>
<proteinExistence type="predicted"/>
<feature type="region of interest" description="Disordered" evidence="1">
    <location>
        <begin position="1"/>
        <end position="28"/>
    </location>
</feature>
<accession>A0ABR1ZA35</accession>